<accession>A0A2R4A9C0</accession>
<dbReference type="Pfam" id="PF06048">
    <property type="entry name" value="DUF927"/>
    <property type="match status" value="1"/>
</dbReference>
<proteinExistence type="predicted"/>
<dbReference type="RefSeq" id="WP_107033654.1">
    <property type="nucleotide sequence ID" value="NZ_JAMOJO010000009.1"/>
</dbReference>
<sequence length="556" mass="63323">MQLELRNNGLFRIQDGEERKISDPICVLFRVRSDDRIRSSGVLCEWLNLDGYSVQEVFLMKILNGSQSMLIRERLLDSGFWIETGIDTWKLIQQYLVQESRKASTATIVERTGWHREVFVTPSWISGRSDEPYLYLSPRVAPNFQQKGSLDDWRQEVGRFCRGNPYLIFAIGCALTGPLLKPAGLENGGIHIVSNSADGKTALLQVCASVCGGSDFMKSWSGTANGIAAVASEHHDLVLPLDEIGMAKAEDIDTCLYQIFNGAGKLRADKTGKLAESEHWRVLVLSSGEKWLSEIFESLGRSPMAGQEVRLIELPVIGQHGVLNDLHSFSTPQKAIDHLKSASARTYGALLRSFIELITTDVVDLNQYVPKELQRIVDSWLLPDSSSQVQRVTRRFALILVALQLASRNFLVNWSEDESEQAVHSLYRVWLGSRGHLMNLEEYSLLQKIGGVLAKWDKRLAKEGDVYRPTSIGYRRFIDGEELWLIHKDEFLKGLNLPTHYMRDVELLFRRQCLESNERSRGTYKLKMSGRYYRFFALWPDRVRQAMLKMEQVDDE</sequence>
<name>A0A2R4A9C0_PROMI</name>
<dbReference type="AlphaFoldDB" id="A0A2R4A9C0"/>
<dbReference type="InterPro" id="IPR009270">
    <property type="entry name" value="DUF927"/>
</dbReference>
<feature type="domain" description="DUF927" evidence="1">
    <location>
        <begin position="18"/>
        <end position="275"/>
    </location>
</feature>
<evidence type="ECO:0000313" key="2">
    <source>
        <dbReference type="EMBL" id="AVR61237.1"/>
    </source>
</evidence>
<dbReference type="EMBL" id="MF490433">
    <property type="protein sequence ID" value="AVR61237.1"/>
    <property type="molecule type" value="Genomic_DNA"/>
</dbReference>
<keyword evidence="2" id="KW-0547">Nucleotide-binding</keyword>
<protein>
    <submittedName>
        <fullName evidence="2">Helicase</fullName>
    </submittedName>
</protein>
<keyword evidence="2" id="KW-0347">Helicase</keyword>
<organism evidence="2">
    <name type="scientific">Proteus mirabilis</name>
    <dbReference type="NCBI Taxonomy" id="584"/>
    <lineage>
        <taxon>Bacteria</taxon>
        <taxon>Pseudomonadati</taxon>
        <taxon>Pseudomonadota</taxon>
        <taxon>Gammaproteobacteria</taxon>
        <taxon>Enterobacterales</taxon>
        <taxon>Morganellaceae</taxon>
        <taxon>Proteus</taxon>
    </lineage>
</organism>
<reference evidence="2" key="1">
    <citation type="journal article" date="2018" name="J. Antimicrob. Chemother.">
        <title>Genomic context of resistance genes within a French clinical MDR Proteus mirabilis: identification of the novel genomic resistance island GIPmi1.</title>
        <authorList>
            <person name="Siebor E."/>
            <person name="de Curraize C."/>
            <person name="Neuwirth C."/>
        </authorList>
    </citation>
    <scope>NUCLEOTIDE SEQUENCE</scope>
    <source>
        <strain evidence="2">PmPHI</strain>
    </source>
</reference>
<keyword evidence="2" id="KW-0067">ATP-binding</keyword>
<evidence type="ECO:0000259" key="1">
    <source>
        <dbReference type="Pfam" id="PF06048"/>
    </source>
</evidence>
<dbReference type="GO" id="GO:0004386">
    <property type="term" value="F:helicase activity"/>
    <property type="evidence" value="ECO:0007669"/>
    <property type="project" value="UniProtKB-KW"/>
</dbReference>
<keyword evidence="2" id="KW-0378">Hydrolase</keyword>